<dbReference type="CDD" id="cd06183">
    <property type="entry name" value="cyt_b5_reduct_like"/>
    <property type="match status" value="1"/>
</dbReference>
<evidence type="ECO:0000313" key="9">
    <source>
        <dbReference type="Proteomes" id="UP001500493"/>
    </source>
</evidence>
<evidence type="ECO:0000256" key="4">
    <source>
        <dbReference type="ARBA" id="ARBA00023002"/>
    </source>
</evidence>
<dbReference type="EMBL" id="JBAMZJ010000020">
    <property type="protein sequence ID" value="KAL0527048.1"/>
    <property type="molecule type" value="Genomic_DNA"/>
</dbReference>
<feature type="binding site" evidence="5">
    <location>
        <position position="369"/>
    </location>
    <ligand>
        <name>FAD</name>
        <dbReference type="ChEBI" id="CHEBI:57692"/>
    </ligand>
</feature>
<evidence type="ECO:0000313" key="8">
    <source>
        <dbReference type="EMBL" id="KAL0527048.1"/>
    </source>
</evidence>
<name>A0AAW3BY40_9TRYP</name>
<evidence type="ECO:0000259" key="7">
    <source>
        <dbReference type="PROSITE" id="PS51384"/>
    </source>
</evidence>
<dbReference type="SUPFAM" id="SSF63380">
    <property type="entry name" value="Riboflavin synthase domain-like"/>
    <property type="match status" value="1"/>
</dbReference>
<dbReference type="Pfam" id="PF00970">
    <property type="entry name" value="FAD_binding_6"/>
    <property type="match status" value="1"/>
</dbReference>
<dbReference type="GO" id="GO:0004128">
    <property type="term" value="F:cytochrome-b5 reductase activity, acting on NAD(P)H"/>
    <property type="evidence" value="ECO:0007669"/>
    <property type="project" value="TreeGrafter"/>
</dbReference>
<comment type="caution">
    <text evidence="8">The sequence shown here is derived from an EMBL/GenBank/DDBJ whole genome shotgun (WGS) entry which is preliminary data.</text>
</comment>
<evidence type="ECO:0000256" key="2">
    <source>
        <dbReference type="ARBA" id="ARBA00022630"/>
    </source>
</evidence>
<feature type="binding site" evidence="5">
    <location>
        <position position="361"/>
    </location>
    <ligand>
        <name>FAD</name>
        <dbReference type="ChEBI" id="CHEBI:57692"/>
    </ligand>
</feature>
<dbReference type="PROSITE" id="PS51384">
    <property type="entry name" value="FAD_FR"/>
    <property type="match status" value="1"/>
</dbReference>
<dbReference type="InterPro" id="IPR039261">
    <property type="entry name" value="FNR_nucleotide-bd"/>
</dbReference>
<dbReference type="PANTHER" id="PTHR19370">
    <property type="entry name" value="NADH-CYTOCHROME B5 REDUCTASE"/>
    <property type="match status" value="1"/>
</dbReference>
<feature type="binding site" evidence="5">
    <location>
        <position position="368"/>
    </location>
    <ligand>
        <name>FAD</name>
        <dbReference type="ChEBI" id="CHEBI:57692"/>
    </ligand>
</feature>
<feature type="binding site" evidence="5">
    <location>
        <position position="344"/>
    </location>
    <ligand>
        <name>FAD</name>
        <dbReference type="ChEBI" id="CHEBI:57692"/>
    </ligand>
</feature>
<keyword evidence="3 5" id="KW-0274">FAD</keyword>
<feature type="binding site" evidence="5">
    <location>
        <position position="342"/>
    </location>
    <ligand>
        <name>FAD</name>
        <dbReference type="ChEBI" id="CHEBI:57692"/>
    </ligand>
</feature>
<feature type="domain" description="FAD-binding FR-type" evidence="7">
    <location>
        <begin position="287"/>
        <end position="393"/>
    </location>
</feature>
<comment type="cofactor">
    <cofactor evidence="1 5">
        <name>FAD</name>
        <dbReference type="ChEBI" id="CHEBI:57692"/>
    </cofactor>
</comment>
<dbReference type="InterPro" id="IPR001834">
    <property type="entry name" value="CBR-like"/>
</dbReference>
<evidence type="ECO:0000256" key="3">
    <source>
        <dbReference type="ARBA" id="ARBA00022827"/>
    </source>
</evidence>
<dbReference type="InterPro" id="IPR008333">
    <property type="entry name" value="Cbr1-like_FAD-bd_dom"/>
</dbReference>
<dbReference type="AlphaFoldDB" id="A0AAW3BY40"/>
<dbReference type="SUPFAM" id="SSF52343">
    <property type="entry name" value="Ferredoxin reductase-like, C-terminal NADP-linked domain"/>
    <property type="match status" value="1"/>
</dbReference>
<reference evidence="8" key="1">
    <citation type="submission" date="2024-02" db="EMBL/GenBank/DDBJ databases">
        <title>FIRST GENOME SEQUENCES OF Leishmania (Viannia) shawi, Leishmania (Viannia) lindenbergi AND Leishmania (Viannia) utingensis.</title>
        <authorList>
            <person name="Resadore F."/>
            <person name="Custodio M.G.F."/>
            <person name="Boite M.C."/>
            <person name="Cupolillo E."/>
            <person name="Ferreira G.E.M."/>
        </authorList>
    </citation>
    <scope>NUCLEOTIDE SEQUENCE</scope>
    <source>
        <strain evidence="8">MHOM/BR/2013/18 LTA MLF</strain>
    </source>
</reference>
<sequence>MRRTHSPPHPLLYFPDLALSVYMYDVPVKAVLAMSRAEVRKGSHAYIQQRQYFSAKMVPCARQVAASPTIAENGDKREMEDALGQSPPEGRWGRVCGCYTLAPTDVFPRDAMHVSPSTHPSFLSTFHFLTATHTHTHTRTPIHGQLPYPSADIYPHRMPPTPWEQQLTGSSTSHRRPAPGERGSTFSDFEYHQQKRGGHNEAAGASYSRHADEQRRGSAASRRRWSFILQDIPGAVQGMLNDVSKGYVTRVAAVVATTFGVSYAVYKLVLQPRQLRRPLAKRWSWCAPPVPITLVEKNREKDSNMLVYRFALPNSYDYAGYEPVSSVRMMSGHVRELSSLSRWYTPISHPDERGFIEFAIKDCDPGRMSARLRYLEPGDIVYLGRWMREFPYKANTFKELGVLCTTSGASVALQLMNIIDKNKADDTKLCLLYCHHTAADIPFRDTLFRTYEAHNKGRIQVSYNVLAGGRRRGSATPIEQNMYVGNIDPETIAAALPPPVRAVEVGAGGGSDTVPQLVTYRPRLLICAPQSMLTVMCGRVSSVGNYTYWQGPFYRYSGFLKDMGYTSSQVYKFGVSTHFLADH</sequence>
<dbReference type="Gene3D" id="3.40.50.80">
    <property type="entry name" value="Nucleotide-binding domain of ferredoxin-NADP reductase (FNR) module"/>
    <property type="match status" value="1"/>
</dbReference>
<dbReference type="InterPro" id="IPR017938">
    <property type="entry name" value="Riboflavin_synthase-like_b-brl"/>
</dbReference>
<evidence type="ECO:0000256" key="6">
    <source>
        <dbReference type="SAM" id="MobiDB-lite"/>
    </source>
</evidence>
<keyword evidence="2 5" id="KW-0285">Flavoprotein</keyword>
<dbReference type="InterPro" id="IPR017927">
    <property type="entry name" value="FAD-bd_FR_type"/>
</dbReference>
<dbReference type="Proteomes" id="UP001500493">
    <property type="component" value="Unassembled WGS sequence"/>
</dbReference>
<feature type="compositionally biased region" description="Polar residues" evidence="6">
    <location>
        <begin position="163"/>
        <end position="172"/>
    </location>
</feature>
<keyword evidence="4" id="KW-0560">Oxidoreductase</keyword>
<protein>
    <submittedName>
        <fullName evidence="8">Oxidoreductase FAD-binding domain containing protein</fullName>
    </submittedName>
</protein>
<proteinExistence type="predicted"/>
<evidence type="ECO:0000256" key="5">
    <source>
        <dbReference type="PIRSR" id="PIRSR601834-1"/>
    </source>
</evidence>
<organism evidence="8 9">
    <name type="scientific">Leishmania shawi</name>
    <dbReference type="NCBI Taxonomy" id="5680"/>
    <lineage>
        <taxon>Eukaryota</taxon>
        <taxon>Discoba</taxon>
        <taxon>Euglenozoa</taxon>
        <taxon>Kinetoplastea</taxon>
        <taxon>Metakinetoplastina</taxon>
        <taxon>Trypanosomatida</taxon>
        <taxon>Trypanosomatidae</taxon>
        <taxon>Leishmaniinae</taxon>
        <taxon>Leishmania</taxon>
        <taxon>Leishmania guyanensis species complex</taxon>
    </lineage>
</organism>
<dbReference type="PANTHER" id="PTHR19370:SF190">
    <property type="entry name" value="NADH-CYTOCHROME B5 REDUCTASE-LIKE PROTEIN"/>
    <property type="match status" value="1"/>
</dbReference>
<feature type="region of interest" description="Disordered" evidence="6">
    <location>
        <begin position="159"/>
        <end position="218"/>
    </location>
</feature>
<gene>
    <name evidence="8" type="ORF">Q4I32_002907</name>
</gene>
<accession>A0AAW3BY40</accession>
<evidence type="ECO:0000256" key="1">
    <source>
        <dbReference type="ARBA" id="ARBA00001974"/>
    </source>
</evidence>
<dbReference type="Gene3D" id="2.40.30.10">
    <property type="entry name" value="Translation factors"/>
    <property type="match status" value="1"/>
</dbReference>